<dbReference type="SUPFAM" id="SSF103506">
    <property type="entry name" value="Mitochondrial carrier"/>
    <property type="match status" value="1"/>
</dbReference>
<keyword evidence="14" id="KW-1185">Reference proteome</keyword>
<evidence type="ECO:0000256" key="3">
    <source>
        <dbReference type="ARBA" id="ARBA00022448"/>
    </source>
</evidence>
<evidence type="ECO:0000256" key="6">
    <source>
        <dbReference type="ARBA" id="ARBA00022792"/>
    </source>
</evidence>
<gene>
    <name evidence="13" type="ORF">SAPINGB_P000337</name>
</gene>
<evidence type="ECO:0000256" key="10">
    <source>
        <dbReference type="PROSITE-ProRule" id="PRU00282"/>
    </source>
</evidence>
<evidence type="ECO:0000256" key="2">
    <source>
        <dbReference type="ARBA" id="ARBA00006375"/>
    </source>
</evidence>
<name>A0A5E8B069_9ASCO</name>
<dbReference type="GeneID" id="43579161"/>
<dbReference type="InterPro" id="IPR045315">
    <property type="entry name" value="Mtm1-like"/>
</dbReference>
<dbReference type="RefSeq" id="XP_031850952.1">
    <property type="nucleotide sequence ID" value="XM_031995061.1"/>
</dbReference>
<dbReference type="EMBL" id="CABVLU010000001">
    <property type="protein sequence ID" value="VVT44200.1"/>
    <property type="molecule type" value="Genomic_DNA"/>
</dbReference>
<evidence type="ECO:0000313" key="13">
    <source>
        <dbReference type="EMBL" id="VVT44200.1"/>
    </source>
</evidence>
<dbReference type="GO" id="GO:1990542">
    <property type="term" value="P:mitochondrial transmembrane transport"/>
    <property type="evidence" value="ECO:0007669"/>
    <property type="project" value="InterPro"/>
</dbReference>
<dbReference type="Gene3D" id="1.50.40.10">
    <property type="entry name" value="Mitochondrial carrier domain"/>
    <property type="match status" value="2"/>
</dbReference>
<keyword evidence="6" id="KW-0999">Mitochondrion inner membrane</keyword>
<evidence type="ECO:0000256" key="12">
    <source>
        <dbReference type="SAM" id="MobiDB-lite"/>
    </source>
</evidence>
<protein>
    <recommendedName>
        <fullName evidence="15">Mitochondrial carrier protein</fullName>
    </recommendedName>
</protein>
<keyword evidence="9 10" id="KW-0472">Membrane</keyword>
<evidence type="ECO:0000313" key="14">
    <source>
        <dbReference type="Proteomes" id="UP000398389"/>
    </source>
</evidence>
<evidence type="ECO:0008006" key="15">
    <source>
        <dbReference type="Google" id="ProtNLM"/>
    </source>
</evidence>
<evidence type="ECO:0000256" key="5">
    <source>
        <dbReference type="ARBA" id="ARBA00022737"/>
    </source>
</evidence>
<dbReference type="Proteomes" id="UP000398389">
    <property type="component" value="Unassembled WGS sequence"/>
</dbReference>
<comment type="subcellular location">
    <subcellularLocation>
        <location evidence="1">Mitochondrion inner membrane</location>
        <topology evidence="1">Multi-pass membrane protein</topology>
    </subcellularLocation>
</comment>
<evidence type="ECO:0000256" key="11">
    <source>
        <dbReference type="RuleBase" id="RU000488"/>
    </source>
</evidence>
<feature type="compositionally biased region" description="Low complexity" evidence="12">
    <location>
        <begin position="33"/>
        <end position="50"/>
    </location>
</feature>
<feature type="repeat" description="Solcar" evidence="10">
    <location>
        <begin position="259"/>
        <end position="349"/>
    </location>
</feature>
<keyword evidence="7" id="KW-1133">Transmembrane helix</keyword>
<feature type="repeat" description="Solcar" evidence="10">
    <location>
        <begin position="362"/>
        <end position="450"/>
    </location>
</feature>
<reference evidence="13 14" key="1">
    <citation type="submission" date="2019-09" db="EMBL/GenBank/DDBJ databases">
        <authorList>
            <person name="Brejova B."/>
        </authorList>
    </citation>
    <scope>NUCLEOTIDE SEQUENCE [LARGE SCALE GENOMIC DNA]</scope>
</reference>
<feature type="repeat" description="Solcar" evidence="10">
    <location>
        <begin position="175"/>
        <end position="254"/>
    </location>
</feature>
<comment type="similarity">
    <text evidence="2 11">Belongs to the mitochondrial carrier (TC 2.A.29) family.</text>
</comment>
<keyword evidence="4 10" id="KW-0812">Transmembrane</keyword>
<dbReference type="PANTHER" id="PTHR45760">
    <property type="entry name" value="FI19922P1-RELATED"/>
    <property type="match status" value="1"/>
</dbReference>
<proteinExistence type="inferred from homology"/>
<dbReference type="Pfam" id="PF00153">
    <property type="entry name" value="Mito_carr"/>
    <property type="match status" value="4"/>
</dbReference>
<sequence>MAPPSLEDTPEPTGTLNSLHPVSQASSNTSELPPQSSPIIPQSSAFSQSSNTHSHTHKQLLNHAHRPGDITVLQKMLAACSGSLLTSLVVTPFDVVRVRLQQQGAFPIELLAAGTPATAPIPPSSKPTRLASVSASHLKPKFPPLQGQTAATAATPPIPAGLGVSTCCRSVFWFPSTVDYCIAATVAGGPSTQISACAKEEAAKRRFTGTWEGLKKISHYEGTSALWRGLGLTLLMSVPSNVVYFIGYEALRDNLPVQNAVITPLVAGAIARTLAATTVSPLELVKTRLQSVTSAPSPQAAFRTVMRGIKDMVAERGPFALWRGLVLTLWRDVPFSAIYWTAVEILRAQLRQTEYLRTHPEHHFVESFVAGCVGGSLAAILTSPFDVGKTRRQVGHHSSTSAQLGMFPFLRAIVKNEGVSALFVGAVPRVLKIAPACAIMITSYETGKRVFSQYNIDHPPICDDPL</sequence>
<evidence type="ECO:0000256" key="8">
    <source>
        <dbReference type="ARBA" id="ARBA00023128"/>
    </source>
</evidence>
<keyword evidence="5" id="KW-0677">Repeat</keyword>
<dbReference type="OrthoDB" id="1747031at2759"/>
<feature type="compositionally biased region" description="Polar residues" evidence="12">
    <location>
        <begin position="12"/>
        <end position="32"/>
    </location>
</feature>
<dbReference type="AlphaFoldDB" id="A0A5E8B069"/>
<dbReference type="InterPro" id="IPR023395">
    <property type="entry name" value="MCP_dom_sf"/>
</dbReference>
<organism evidence="13 14">
    <name type="scientific">Magnusiomyces paraingens</name>
    <dbReference type="NCBI Taxonomy" id="2606893"/>
    <lineage>
        <taxon>Eukaryota</taxon>
        <taxon>Fungi</taxon>
        <taxon>Dikarya</taxon>
        <taxon>Ascomycota</taxon>
        <taxon>Saccharomycotina</taxon>
        <taxon>Dipodascomycetes</taxon>
        <taxon>Dipodascales</taxon>
        <taxon>Dipodascaceae</taxon>
        <taxon>Magnusiomyces</taxon>
    </lineage>
</organism>
<accession>A0A5E8B069</accession>
<keyword evidence="8" id="KW-0496">Mitochondrion</keyword>
<evidence type="ECO:0000256" key="7">
    <source>
        <dbReference type="ARBA" id="ARBA00022989"/>
    </source>
</evidence>
<dbReference type="InterPro" id="IPR018108">
    <property type="entry name" value="MCP_transmembrane"/>
</dbReference>
<dbReference type="PROSITE" id="PS50920">
    <property type="entry name" value="SOLCAR"/>
    <property type="match status" value="3"/>
</dbReference>
<dbReference type="GO" id="GO:0005743">
    <property type="term" value="C:mitochondrial inner membrane"/>
    <property type="evidence" value="ECO:0007669"/>
    <property type="project" value="UniProtKB-SubCell"/>
</dbReference>
<feature type="region of interest" description="Disordered" evidence="12">
    <location>
        <begin position="1"/>
        <end position="59"/>
    </location>
</feature>
<evidence type="ECO:0000256" key="4">
    <source>
        <dbReference type="ARBA" id="ARBA00022692"/>
    </source>
</evidence>
<evidence type="ECO:0000256" key="1">
    <source>
        <dbReference type="ARBA" id="ARBA00004448"/>
    </source>
</evidence>
<keyword evidence="3 11" id="KW-0813">Transport</keyword>
<evidence type="ECO:0000256" key="9">
    <source>
        <dbReference type="ARBA" id="ARBA00023136"/>
    </source>
</evidence>
<dbReference type="PANTHER" id="PTHR45760:SF2">
    <property type="entry name" value="FI19922P1-RELATED"/>
    <property type="match status" value="1"/>
</dbReference>